<sequence>MSRVTSRSTSMPARESTRPARSASARPPQSLHRVGAERAGPADVGPTGGARRPLSCPARTRTKTAHPLARPERVHHRGPDPGRRSDQGWTVSRGSTACPHRVSAVGHA</sequence>
<dbReference type="EMBL" id="HBUE01240194">
    <property type="protein sequence ID" value="CAG6549146.1"/>
    <property type="molecule type" value="Transcribed_RNA"/>
</dbReference>
<protein>
    <submittedName>
        <fullName evidence="2">(northern house mosquito) hypothetical protein</fullName>
    </submittedName>
</protein>
<proteinExistence type="predicted"/>
<dbReference type="AlphaFoldDB" id="A0A8D8PH88"/>
<dbReference type="EMBL" id="HBUE01347188">
    <property type="protein sequence ID" value="CAG6601375.1"/>
    <property type="molecule type" value="Transcribed_RNA"/>
</dbReference>
<feature type="compositionally biased region" description="Polar residues" evidence="1">
    <location>
        <begin position="1"/>
        <end position="11"/>
    </location>
</feature>
<evidence type="ECO:0000313" key="2">
    <source>
        <dbReference type="EMBL" id="CAG6601375.1"/>
    </source>
</evidence>
<accession>A0A8D8PH88</accession>
<feature type="compositionally biased region" description="Basic and acidic residues" evidence="1">
    <location>
        <begin position="69"/>
        <end position="86"/>
    </location>
</feature>
<name>A0A8D8PH88_CULPI</name>
<feature type="region of interest" description="Disordered" evidence="1">
    <location>
        <begin position="1"/>
        <end position="108"/>
    </location>
</feature>
<organism evidence="2">
    <name type="scientific">Culex pipiens</name>
    <name type="common">House mosquito</name>
    <dbReference type="NCBI Taxonomy" id="7175"/>
    <lineage>
        <taxon>Eukaryota</taxon>
        <taxon>Metazoa</taxon>
        <taxon>Ecdysozoa</taxon>
        <taxon>Arthropoda</taxon>
        <taxon>Hexapoda</taxon>
        <taxon>Insecta</taxon>
        <taxon>Pterygota</taxon>
        <taxon>Neoptera</taxon>
        <taxon>Endopterygota</taxon>
        <taxon>Diptera</taxon>
        <taxon>Nematocera</taxon>
        <taxon>Culicoidea</taxon>
        <taxon>Culicidae</taxon>
        <taxon>Culicinae</taxon>
        <taxon>Culicini</taxon>
        <taxon>Culex</taxon>
        <taxon>Culex</taxon>
    </lineage>
</organism>
<reference evidence="2" key="1">
    <citation type="submission" date="2021-05" db="EMBL/GenBank/DDBJ databases">
        <authorList>
            <person name="Alioto T."/>
            <person name="Alioto T."/>
            <person name="Gomez Garrido J."/>
        </authorList>
    </citation>
    <scope>NUCLEOTIDE SEQUENCE</scope>
</reference>
<dbReference type="EMBL" id="HBUE01002473">
    <property type="protein sequence ID" value="CAG6444274.1"/>
    <property type="molecule type" value="Transcribed_RNA"/>
</dbReference>
<evidence type="ECO:0000256" key="1">
    <source>
        <dbReference type="SAM" id="MobiDB-lite"/>
    </source>
</evidence>